<reference evidence="3 4" key="1">
    <citation type="submission" date="2018-10" db="EMBL/GenBank/DDBJ databases">
        <title>Complete genome sequence of Malassezia restricta CBS 7877.</title>
        <authorList>
            <person name="Morand S.C."/>
            <person name="Bertignac M."/>
            <person name="Iltis A."/>
            <person name="Kolder I."/>
            <person name="Pirovano W."/>
            <person name="Jourdain R."/>
            <person name="Clavaud C."/>
        </authorList>
    </citation>
    <scope>NUCLEOTIDE SEQUENCE [LARGE SCALE GENOMIC DNA]</scope>
    <source>
        <strain evidence="3 4">CBS 7877</strain>
    </source>
</reference>
<keyword evidence="2" id="KW-0687">Ribonucleoprotein</keyword>
<evidence type="ECO:0000313" key="4">
    <source>
        <dbReference type="Proteomes" id="UP000269793"/>
    </source>
</evidence>
<keyword evidence="4" id="KW-1185">Reference proteome</keyword>
<dbReference type="STRING" id="425264.A0A3G2S5Z5"/>
<gene>
    <name evidence="3" type="ORF">DNF11_1772</name>
</gene>
<dbReference type="InterPro" id="IPR014722">
    <property type="entry name" value="Rib_uL2_dom2"/>
</dbReference>
<dbReference type="Proteomes" id="UP000269793">
    <property type="component" value="Chromosome III"/>
</dbReference>
<dbReference type="CDD" id="cd06089">
    <property type="entry name" value="KOW_RPL26"/>
    <property type="match status" value="1"/>
</dbReference>
<dbReference type="Gene3D" id="2.30.30.30">
    <property type="match status" value="1"/>
</dbReference>
<name>A0A3G2S5Z5_MALR7</name>
<dbReference type="InterPro" id="IPR041988">
    <property type="entry name" value="Ribosomal_uL24_KOW"/>
</dbReference>
<organism evidence="3 4">
    <name type="scientific">Malassezia restricta (strain ATCC 96810 / NBRC 103918 / CBS 7877)</name>
    <name type="common">Seborrheic dermatitis infection agent</name>
    <dbReference type="NCBI Taxonomy" id="425264"/>
    <lineage>
        <taxon>Eukaryota</taxon>
        <taxon>Fungi</taxon>
        <taxon>Dikarya</taxon>
        <taxon>Basidiomycota</taxon>
        <taxon>Ustilaginomycotina</taxon>
        <taxon>Malasseziomycetes</taxon>
        <taxon>Malasseziales</taxon>
        <taxon>Malasseziaceae</taxon>
        <taxon>Malassezia</taxon>
    </lineage>
</organism>
<evidence type="ECO:0000256" key="1">
    <source>
        <dbReference type="ARBA" id="ARBA00022980"/>
    </source>
</evidence>
<evidence type="ECO:0000256" key="2">
    <source>
        <dbReference type="ARBA" id="ARBA00023274"/>
    </source>
</evidence>
<dbReference type="GO" id="GO:0005840">
    <property type="term" value="C:ribosome"/>
    <property type="evidence" value="ECO:0007669"/>
    <property type="project" value="UniProtKB-KW"/>
</dbReference>
<dbReference type="GO" id="GO:0003723">
    <property type="term" value="F:RNA binding"/>
    <property type="evidence" value="ECO:0007669"/>
    <property type="project" value="InterPro"/>
</dbReference>
<dbReference type="GO" id="GO:1990904">
    <property type="term" value="C:ribonucleoprotein complex"/>
    <property type="evidence" value="ECO:0007669"/>
    <property type="project" value="UniProtKB-KW"/>
</dbReference>
<dbReference type="AlphaFoldDB" id="A0A3G2S5Z5"/>
<accession>A0A3G2S5Z5</accession>
<protein>
    <submittedName>
        <fullName evidence="3">Uncharacterized protein</fullName>
    </submittedName>
</protein>
<sequence>MSTSSATSRRVLRNLDHLWQGTNQKFINKLRPSFAQSTPAYVPPKDRITFWNIVPGDVVKLRSGAIGHDEDGRPIRGEGIVTSIDRTTNRLLLRDIDDNHKMAPKNVKHVVPRLIDPEAGEEKGFSGNTTSVPRPVHYSKVMLKVPDTQTYASRIVRSKPFYDRQKGMFVWKRFAIVKATDEESLRTGGALKKIYVPWPKVPERRRPFRTTHADGRVAEEETWVPWVPEDPVLLPMQKPRTTPAREAIAAERRAVWNEKIDRLRAQARDSTFATPPGAKSYAGFAKTVNVRPPPIAQPPSVSELVKMERQRLVEFVHNPETQSHVEQGGQLFAAHDYLDVAPLVGPAAGGEWGALEEASSGSVRDEQGRLVARPSKADVHSMPIELLMGKDLANETGLKWRMRHWKTKQAERQAQEEALRAEEKELLKELDALRV</sequence>
<dbReference type="EMBL" id="CP033150">
    <property type="protein sequence ID" value="AYO42722.1"/>
    <property type="molecule type" value="Genomic_DNA"/>
</dbReference>
<dbReference type="VEuPathDB" id="FungiDB:DNF11_1772"/>
<proteinExistence type="predicted"/>
<keyword evidence="1" id="KW-0689">Ribosomal protein</keyword>
<dbReference type="OrthoDB" id="359154at2759"/>
<evidence type="ECO:0000313" key="3">
    <source>
        <dbReference type="EMBL" id="AYO42722.1"/>
    </source>
</evidence>